<comment type="similarity">
    <text evidence="2">Belongs to the peptidase C65 family.</text>
</comment>
<accession>A0A4Y7NMB0</accession>
<dbReference type="GO" id="GO:0071108">
    <property type="term" value="P:protein K48-linked deubiquitination"/>
    <property type="evidence" value="ECO:0007669"/>
    <property type="project" value="TreeGrafter"/>
</dbReference>
<dbReference type="PROSITE" id="PS50802">
    <property type="entry name" value="OTU"/>
    <property type="match status" value="1"/>
</dbReference>
<dbReference type="EC" id="3.4.19.12" evidence="3"/>
<feature type="site" description="Interacts with free ubiquitin" evidence="9">
    <location>
        <position position="220"/>
    </location>
</feature>
<evidence type="ECO:0000256" key="3">
    <source>
        <dbReference type="ARBA" id="ARBA00012759"/>
    </source>
</evidence>
<reference evidence="11" key="1">
    <citation type="submission" date="2018-08" db="EMBL/GenBank/DDBJ databases">
        <authorList>
            <person name="Cornetti L."/>
        </authorList>
    </citation>
    <scope>NUCLEOTIDE SEQUENCE</scope>
    <source>
        <strain evidence="11">OM-SAIQ-clone2</strain>
    </source>
</reference>
<dbReference type="Gene3D" id="1.20.1300.20">
    <property type="entry name" value="Peptidase C65 Otubain, subdomain 2"/>
    <property type="match status" value="1"/>
</dbReference>
<feature type="domain" description="OTU" evidence="10">
    <location>
        <begin position="63"/>
        <end position="257"/>
    </location>
</feature>
<evidence type="ECO:0000256" key="2">
    <source>
        <dbReference type="ARBA" id="ARBA00006579"/>
    </source>
</evidence>
<evidence type="ECO:0000256" key="5">
    <source>
        <dbReference type="ARBA" id="ARBA00022786"/>
    </source>
</evidence>
<evidence type="ECO:0000256" key="1">
    <source>
        <dbReference type="ARBA" id="ARBA00000707"/>
    </source>
</evidence>
<feature type="site" description="Interacts with free ubiquitin" evidence="9">
    <location>
        <position position="252"/>
    </location>
</feature>
<feature type="active site" evidence="8">
    <location>
        <position position="251"/>
    </location>
</feature>
<organism evidence="11">
    <name type="scientific">Simocephalus serrulatus</name>
    <dbReference type="NCBI Taxonomy" id="117539"/>
    <lineage>
        <taxon>Eukaryota</taxon>
        <taxon>Metazoa</taxon>
        <taxon>Ecdysozoa</taxon>
        <taxon>Arthropoda</taxon>
        <taxon>Crustacea</taxon>
        <taxon>Branchiopoda</taxon>
        <taxon>Diplostraca</taxon>
        <taxon>Cladocera</taxon>
        <taxon>Anomopoda</taxon>
        <taxon>Daphniidae</taxon>
        <taxon>Simocephalus</taxon>
    </lineage>
</organism>
<dbReference type="EMBL" id="LR024779">
    <property type="protein sequence ID" value="SVE94398.1"/>
    <property type="molecule type" value="mRNA"/>
</dbReference>
<feature type="active site" description="Nucleophile" evidence="8">
    <location>
        <position position="74"/>
    </location>
</feature>
<dbReference type="CDD" id="cd22763">
    <property type="entry name" value="OTUB1"/>
    <property type="match status" value="1"/>
</dbReference>
<dbReference type="PIRSF" id="PIRSF013503">
    <property type="entry name" value="Ubiquitin_thioesterase_Otubain"/>
    <property type="match status" value="1"/>
</dbReference>
<dbReference type="Pfam" id="PF10275">
    <property type="entry name" value="Peptidase_C65"/>
    <property type="match status" value="1"/>
</dbReference>
<dbReference type="PANTHER" id="PTHR12931:SF15">
    <property type="entry name" value="UBIQUITIN THIOESTERASE OTUBAIN-LIKE"/>
    <property type="match status" value="1"/>
</dbReference>
<dbReference type="SUPFAM" id="SSF54001">
    <property type="entry name" value="Cysteine proteinases"/>
    <property type="match status" value="1"/>
</dbReference>
<feature type="site" description="Interacts with free ubiquitin" evidence="9">
    <location>
        <position position="206"/>
    </location>
</feature>
<keyword evidence="6" id="KW-0378">Hydrolase</keyword>
<dbReference type="GO" id="GO:0005634">
    <property type="term" value="C:nucleus"/>
    <property type="evidence" value="ECO:0007669"/>
    <property type="project" value="TreeGrafter"/>
</dbReference>
<feature type="site" description="Interacts with free ubiquitin" evidence="9">
    <location>
        <position position="247"/>
    </location>
</feature>
<evidence type="ECO:0000256" key="4">
    <source>
        <dbReference type="ARBA" id="ARBA00022670"/>
    </source>
</evidence>
<dbReference type="InterPro" id="IPR003323">
    <property type="entry name" value="OTU_dom"/>
</dbReference>
<evidence type="ECO:0000256" key="6">
    <source>
        <dbReference type="ARBA" id="ARBA00022801"/>
    </source>
</evidence>
<dbReference type="GO" id="GO:0006508">
    <property type="term" value="P:proteolysis"/>
    <property type="evidence" value="ECO:0007669"/>
    <property type="project" value="UniProtKB-KW"/>
</dbReference>
<dbReference type="Gene3D" id="3.30.200.60">
    <property type="entry name" value="Peptidase C65 Otubain, subdomain 1"/>
    <property type="match status" value="1"/>
</dbReference>
<proteinExistence type="evidence at transcript level"/>
<sequence length="257" mass="29953">MDLIPETEIQDEGILKQQRQIEKEVAEIHPLIGNVQPLTNLLQEYNDDPIYANKLKKLCEAYQSLRRVRPDGNCFFRGFGFSYFERLLGNEEEWKKFQAHVASTKDQLLAQGFPKFTLEDFFDSFMEVVNRLGGEAKIDSDELNRIFNDSATSDYLVVYLRLMTSGQLQREEDFYQNFLEGDKTMKEFCQQEVEPMYRESDHMHAIALGSCLKVGIRVVYLDRGEASTSPPEHDFPEDCIPSVYLLYRPGHYDILYK</sequence>
<dbReference type="AlphaFoldDB" id="A0A4Y7NMB0"/>
<feature type="site" description="Interacts with free ubiquitin" evidence="9">
    <location>
        <position position="222"/>
    </location>
</feature>
<gene>
    <name evidence="11" type="primary">EOG090X0AE1</name>
</gene>
<dbReference type="FunFam" id="1.20.1300.20:FF:000001">
    <property type="entry name" value="Ubiquitin thioesterase OTUB1"/>
    <property type="match status" value="1"/>
</dbReference>
<evidence type="ECO:0000256" key="8">
    <source>
        <dbReference type="PIRSR" id="PIRSR013503-1"/>
    </source>
</evidence>
<evidence type="ECO:0000256" key="9">
    <source>
        <dbReference type="PIRSR" id="PIRSR013503-2"/>
    </source>
</evidence>
<evidence type="ECO:0000313" key="11">
    <source>
        <dbReference type="EMBL" id="SVE94398.1"/>
    </source>
</evidence>
<dbReference type="GO" id="GO:0043130">
    <property type="term" value="F:ubiquitin binding"/>
    <property type="evidence" value="ECO:0007669"/>
    <property type="project" value="TreeGrafter"/>
</dbReference>
<evidence type="ECO:0000259" key="10">
    <source>
        <dbReference type="PROSITE" id="PS50802"/>
    </source>
</evidence>
<keyword evidence="7" id="KW-0788">Thiol protease</keyword>
<dbReference type="GO" id="GO:0004843">
    <property type="term" value="F:cysteine-type deubiquitinase activity"/>
    <property type="evidence" value="ECO:0007669"/>
    <property type="project" value="UniProtKB-EC"/>
</dbReference>
<keyword evidence="5" id="KW-0833">Ubl conjugation pathway</keyword>
<dbReference type="PANTHER" id="PTHR12931">
    <property type="entry name" value="UBIQUITIN THIOLESTERASE PROTEIN OTUB"/>
    <property type="match status" value="1"/>
</dbReference>
<dbReference type="InterPro" id="IPR038765">
    <property type="entry name" value="Papain-like_cys_pep_sf"/>
</dbReference>
<protein>
    <recommendedName>
        <fullName evidence="3">ubiquitinyl hydrolase 1</fullName>
        <ecNumber evidence="3">3.4.19.12</ecNumber>
    </recommendedName>
</protein>
<feature type="active site" evidence="8">
    <location>
        <position position="71"/>
    </location>
</feature>
<dbReference type="InterPro" id="IPR016615">
    <property type="entry name" value="Otubain"/>
</dbReference>
<evidence type="ECO:0000256" key="7">
    <source>
        <dbReference type="ARBA" id="ARBA00022807"/>
    </source>
</evidence>
<dbReference type="InterPro" id="IPR042467">
    <property type="entry name" value="Peptidase_C65_otubain_sub2"/>
</dbReference>
<name>A0A4Y7NMB0_9CRUS</name>
<keyword evidence="4" id="KW-0645">Protease</keyword>
<dbReference type="InterPro" id="IPR042468">
    <property type="entry name" value="Peptidase_C65_otubain_sub1"/>
</dbReference>
<dbReference type="InterPro" id="IPR019400">
    <property type="entry name" value="Peptidase_C65_otubain"/>
</dbReference>
<comment type="catalytic activity">
    <reaction evidence="1">
        <text>Thiol-dependent hydrolysis of ester, thioester, amide, peptide and isopeptide bonds formed by the C-terminal Gly of ubiquitin (a 76-residue protein attached to proteins as an intracellular targeting signal).</text>
        <dbReference type="EC" id="3.4.19.12"/>
    </reaction>
</comment>